<dbReference type="RefSeq" id="WP_184063754.1">
    <property type="nucleotide sequence ID" value="NZ_JACHNZ010000001.1"/>
</dbReference>
<organism evidence="1 2">
    <name type="scientific">Sphingosinicella soli</name>
    <dbReference type="NCBI Taxonomy" id="333708"/>
    <lineage>
        <taxon>Bacteria</taxon>
        <taxon>Pseudomonadati</taxon>
        <taxon>Pseudomonadota</taxon>
        <taxon>Alphaproteobacteria</taxon>
        <taxon>Sphingomonadales</taxon>
        <taxon>Sphingosinicellaceae</taxon>
        <taxon>Sphingosinicella</taxon>
    </lineage>
</organism>
<dbReference type="Proteomes" id="UP000566324">
    <property type="component" value="Unassembled WGS sequence"/>
</dbReference>
<dbReference type="AlphaFoldDB" id="A0A7W7AY92"/>
<keyword evidence="2" id="KW-1185">Reference proteome</keyword>
<proteinExistence type="predicted"/>
<sequence length="68" mass="7396">MTERGLSLAEIIGAKLRGMFRARRARHAIPAEAAPAMPRVQRPVAATAICLADDRLISAYRDLLRAPA</sequence>
<name>A0A7W7AY92_9SPHN</name>
<evidence type="ECO:0000313" key="1">
    <source>
        <dbReference type="EMBL" id="MBB4630601.1"/>
    </source>
</evidence>
<reference evidence="1 2" key="1">
    <citation type="submission" date="2020-08" db="EMBL/GenBank/DDBJ databases">
        <title>Genomic Encyclopedia of Type Strains, Phase IV (KMG-IV): sequencing the most valuable type-strain genomes for metagenomic binning, comparative biology and taxonomic classification.</title>
        <authorList>
            <person name="Goeker M."/>
        </authorList>
    </citation>
    <scope>NUCLEOTIDE SEQUENCE [LARGE SCALE GENOMIC DNA]</scope>
    <source>
        <strain evidence="1 2">DSM 17328</strain>
    </source>
</reference>
<comment type="caution">
    <text evidence="1">The sequence shown here is derived from an EMBL/GenBank/DDBJ whole genome shotgun (WGS) entry which is preliminary data.</text>
</comment>
<dbReference type="EMBL" id="JACHNZ010000001">
    <property type="protein sequence ID" value="MBB4630601.1"/>
    <property type="molecule type" value="Genomic_DNA"/>
</dbReference>
<evidence type="ECO:0000313" key="2">
    <source>
        <dbReference type="Proteomes" id="UP000566324"/>
    </source>
</evidence>
<protein>
    <submittedName>
        <fullName evidence="1">Uncharacterized protein</fullName>
    </submittedName>
</protein>
<accession>A0A7W7AY92</accession>
<gene>
    <name evidence="1" type="ORF">GGQ98_000202</name>
</gene>